<accession>A0A520MVK2</accession>
<evidence type="ECO:0000313" key="2">
    <source>
        <dbReference type="Proteomes" id="UP000315498"/>
    </source>
</evidence>
<dbReference type="EMBL" id="SHBG01000008">
    <property type="protein sequence ID" value="RZO25252.1"/>
    <property type="molecule type" value="Genomic_DNA"/>
</dbReference>
<dbReference type="InterPro" id="IPR008928">
    <property type="entry name" value="6-hairpin_glycosidase_sf"/>
</dbReference>
<sequence length="349" mass="39945">MHLPKDNSEIRKVPQRSIFVNIGRYIKSLQLESGSIPSNEDGSHDPWDHIESIMGLNFADEIEASKLAFNWLIKNQNHDGSWFSKYHDEVPIEFNKPSHFGPYIAVAALHFYKTFSNKEFLETLWPSIELAINFALKLQTKNGTIPWSVDKNGEAEGDFLLTGSSSILKSIECGIAISNILNKQNNITNWSKSYDLLSQAIREPSGKFDLLKDRKRFSMDWYYPILSGCLDDDKKNFYIDKVFKDFYTKDLGIKCVIEEPWVTVAETSEFIIALVMSGRSKDAKNLLLDVLSISDENQIPYMGWQYEEKIFWPNERPSWTSAALIISADSVMNFSNASDLFLVNQSSLY</sequence>
<dbReference type="GO" id="GO:0016740">
    <property type="term" value="F:transferase activity"/>
    <property type="evidence" value="ECO:0007669"/>
    <property type="project" value="UniProtKB-KW"/>
</dbReference>
<organism evidence="1 2">
    <name type="scientific">SAR86 cluster bacterium</name>
    <dbReference type="NCBI Taxonomy" id="2030880"/>
    <lineage>
        <taxon>Bacteria</taxon>
        <taxon>Pseudomonadati</taxon>
        <taxon>Pseudomonadota</taxon>
        <taxon>Gammaproteobacteria</taxon>
        <taxon>SAR86 cluster</taxon>
    </lineage>
</organism>
<reference evidence="1 2" key="1">
    <citation type="submission" date="2019-02" db="EMBL/GenBank/DDBJ databases">
        <title>Prokaryotic population dynamics and viral predation in marine succession experiment using metagenomics: the confinement effect.</title>
        <authorList>
            <person name="Haro-Moreno J.M."/>
            <person name="Rodriguez-Valera F."/>
            <person name="Lopez-Perez M."/>
        </authorList>
    </citation>
    <scope>NUCLEOTIDE SEQUENCE [LARGE SCALE GENOMIC DNA]</scope>
    <source>
        <strain evidence="1">MED-G161</strain>
    </source>
</reference>
<comment type="caution">
    <text evidence="1">The sequence shown here is derived from an EMBL/GenBank/DDBJ whole genome shotgun (WGS) entry which is preliminary data.</text>
</comment>
<name>A0A520MVK2_9GAMM</name>
<protein>
    <submittedName>
        <fullName evidence="1">Phenyltransferase domain-containing protein</fullName>
    </submittedName>
</protein>
<dbReference type="SUPFAM" id="SSF48208">
    <property type="entry name" value="Six-hairpin glycosidases"/>
    <property type="match status" value="1"/>
</dbReference>
<evidence type="ECO:0000313" key="1">
    <source>
        <dbReference type="EMBL" id="RZO25252.1"/>
    </source>
</evidence>
<dbReference type="Gene3D" id="1.50.10.10">
    <property type="match status" value="1"/>
</dbReference>
<dbReference type="GO" id="GO:0005975">
    <property type="term" value="P:carbohydrate metabolic process"/>
    <property type="evidence" value="ECO:0007669"/>
    <property type="project" value="InterPro"/>
</dbReference>
<dbReference type="InterPro" id="IPR012341">
    <property type="entry name" value="6hp_glycosidase-like_sf"/>
</dbReference>
<gene>
    <name evidence="1" type="ORF">EVA94_01445</name>
</gene>
<proteinExistence type="predicted"/>
<dbReference type="AlphaFoldDB" id="A0A520MVK2"/>
<keyword evidence="1" id="KW-0808">Transferase</keyword>
<dbReference type="Proteomes" id="UP000315498">
    <property type="component" value="Unassembled WGS sequence"/>
</dbReference>